<proteinExistence type="predicted"/>
<keyword evidence="1" id="KW-0812">Transmembrane</keyword>
<reference evidence="3" key="1">
    <citation type="submission" date="2018-02" db="EMBL/GenBank/DDBJ databases">
        <title>Genome sequence of Desulfocucumis palustris strain NAW-5.</title>
        <authorList>
            <person name="Watanabe M."/>
            <person name="Kojima H."/>
            <person name="Fukui M."/>
        </authorList>
    </citation>
    <scope>NUCLEOTIDE SEQUENCE [LARGE SCALE GENOMIC DNA]</scope>
    <source>
        <strain evidence="3">NAW-5</strain>
    </source>
</reference>
<organism evidence="2 3">
    <name type="scientific">Desulfocucumis palustris</name>
    <dbReference type="NCBI Taxonomy" id="1898651"/>
    <lineage>
        <taxon>Bacteria</taxon>
        <taxon>Bacillati</taxon>
        <taxon>Bacillota</taxon>
        <taxon>Clostridia</taxon>
        <taxon>Eubacteriales</taxon>
        <taxon>Desulfocucumaceae</taxon>
        <taxon>Desulfocucumis</taxon>
    </lineage>
</organism>
<feature type="transmembrane region" description="Helical" evidence="1">
    <location>
        <begin position="245"/>
        <end position="263"/>
    </location>
</feature>
<dbReference type="Proteomes" id="UP000239549">
    <property type="component" value="Unassembled WGS sequence"/>
</dbReference>
<evidence type="ECO:0000256" key="1">
    <source>
        <dbReference type="SAM" id="Phobius"/>
    </source>
</evidence>
<feature type="transmembrane region" description="Helical" evidence="1">
    <location>
        <begin position="41"/>
        <end position="58"/>
    </location>
</feature>
<evidence type="ECO:0000313" key="2">
    <source>
        <dbReference type="EMBL" id="GBF33831.1"/>
    </source>
</evidence>
<dbReference type="OrthoDB" id="2087216at2"/>
<keyword evidence="1" id="KW-0472">Membrane</keyword>
<evidence type="ECO:0000313" key="3">
    <source>
        <dbReference type="Proteomes" id="UP000239549"/>
    </source>
</evidence>
<keyword evidence="3" id="KW-1185">Reference proteome</keyword>
<feature type="transmembrane region" description="Helical" evidence="1">
    <location>
        <begin position="211"/>
        <end position="238"/>
    </location>
</feature>
<feature type="transmembrane region" description="Helical" evidence="1">
    <location>
        <begin position="119"/>
        <end position="137"/>
    </location>
</feature>
<dbReference type="RefSeq" id="WP_128739124.1">
    <property type="nucleotide sequence ID" value="NZ_BFAV01000121.1"/>
</dbReference>
<protein>
    <submittedName>
        <fullName evidence="2">Uncharacterized protein</fullName>
    </submittedName>
</protein>
<feature type="transmembrane region" description="Helical" evidence="1">
    <location>
        <begin position="90"/>
        <end position="107"/>
    </location>
</feature>
<sequence length="411" mass="46659">MNIIINFNLKKIMLFLVAMVVIFDFPPVVRQAQYCPAGNTVINIMVILFFYATAVYFFRTFQWSKQNILSCLFVGGYFIYRSVHTYYGQVQFYVTVFTMLLIFEFLLLDASNKVKVFHYFRKIMVVLLFFGILVYGMRMVLGTGLFEQVNFYSQNIAEHGYYYLRLCQFYILEGGYVSRLCGPFNEPGVVGTFAALLLIADQFDLRKKGNIVLLVAGVLSFSLAFFILCAGYIVLCAATERRKDFLVIILIVVILLVFLLPYLRSVSTVIDELAYRFTITGDGLAGDNRTDDVYEAFFSSYMQTADRWLGLGTGAKDSLTRGANLSYKTLIIEYGIIGFAYLSLGLLFLPMVGKWKNRRCIYFVLLFLASIYQRPNVMVLSYLVLLIGGTEYCFSRSVGLGSSRAGHTLAG</sequence>
<accession>A0A2L2XIT6</accession>
<dbReference type="AlphaFoldDB" id="A0A2L2XIT6"/>
<feature type="transmembrane region" description="Helical" evidence="1">
    <location>
        <begin position="331"/>
        <end position="349"/>
    </location>
</feature>
<dbReference type="EMBL" id="BFAV01000121">
    <property type="protein sequence ID" value="GBF33831.1"/>
    <property type="molecule type" value="Genomic_DNA"/>
</dbReference>
<feature type="transmembrane region" description="Helical" evidence="1">
    <location>
        <begin position="361"/>
        <end position="387"/>
    </location>
</feature>
<gene>
    <name evidence="2" type="ORF">DCCM_2942</name>
</gene>
<keyword evidence="1" id="KW-1133">Transmembrane helix</keyword>
<comment type="caution">
    <text evidence="2">The sequence shown here is derived from an EMBL/GenBank/DDBJ whole genome shotgun (WGS) entry which is preliminary data.</text>
</comment>
<name>A0A2L2XIT6_9FIRM</name>